<feature type="compositionally biased region" description="Polar residues" evidence="17">
    <location>
        <begin position="101"/>
        <end position="110"/>
    </location>
</feature>
<evidence type="ECO:0000256" key="9">
    <source>
        <dbReference type="ARBA" id="ARBA00022692"/>
    </source>
</evidence>
<feature type="transmembrane region" description="Helical" evidence="18">
    <location>
        <begin position="287"/>
        <end position="306"/>
    </location>
</feature>
<dbReference type="UniPathway" id="UPA00557">
    <property type="reaction ID" value="UER00614"/>
</dbReference>
<evidence type="ECO:0000256" key="13">
    <source>
        <dbReference type="ARBA" id="ARBA00023136"/>
    </source>
</evidence>
<organism evidence="19">
    <name type="scientific">Phaffia rhodozyma</name>
    <name type="common">Yeast</name>
    <name type="synonym">Xanthophyllomyces dendrorhous</name>
    <dbReference type="NCBI Taxonomy" id="264483"/>
    <lineage>
        <taxon>Eukaryota</taxon>
        <taxon>Fungi</taxon>
        <taxon>Dikarya</taxon>
        <taxon>Basidiomycota</taxon>
        <taxon>Agaricomycotina</taxon>
        <taxon>Tremellomycetes</taxon>
        <taxon>Cystofilobasidiales</taxon>
        <taxon>Mrakiaceae</taxon>
        <taxon>Phaffia</taxon>
    </lineage>
</organism>
<feature type="transmembrane region" description="Helical" evidence="18">
    <location>
        <begin position="446"/>
        <end position="466"/>
    </location>
</feature>
<dbReference type="GO" id="GO:0004605">
    <property type="term" value="F:phosphatidate cytidylyltransferase activity"/>
    <property type="evidence" value="ECO:0007669"/>
    <property type="project" value="UniProtKB-EC"/>
</dbReference>
<dbReference type="GO" id="GO:0016024">
    <property type="term" value="P:CDP-diacylglycerol biosynthetic process"/>
    <property type="evidence" value="ECO:0007669"/>
    <property type="project" value="UniProtKB-UniPathway"/>
</dbReference>
<keyword evidence="11 18" id="KW-1133">Transmembrane helix</keyword>
<feature type="transmembrane region" description="Helical" evidence="18">
    <location>
        <begin position="353"/>
        <end position="373"/>
    </location>
</feature>
<comment type="subcellular location">
    <subcellularLocation>
        <location evidence="2">Membrane</location>
        <topology evidence="2">Multi-pass membrane protein</topology>
    </subcellularLocation>
</comment>
<evidence type="ECO:0000256" key="14">
    <source>
        <dbReference type="ARBA" id="ARBA00023209"/>
    </source>
</evidence>
<evidence type="ECO:0000256" key="2">
    <source>
        <dbReference type="ARBA" id="ARBA00004141"/>
    </source>
</evidence>
<evidence type="ECO:0000313" key="19">
    <source>
        <dbReference type="EMBL" id="CDZ96858.1"/>
    </source>
</evidence>
<feature type="region of interest" description="Disordered" evidence="17">
    <location>
        <begin position="1"/>
        <end position="281"/>
    </location>
</feature>
<dbReference type="InterPro" id="IPR000374">
    <property type="entry name" value="PC_trans"/>
</dbReference>
<keyword evidence="12" id="KW-0443">Lipid metabolism</keyword>
<dbReference type="EMBL" id="LN483167">
    <property type="protein sequence ID" value="CDZ96858.1"/>
    <property type="molecule type" value="Genomic_DNA"/>
</dbReference>
<feature type="compositionally biased region" description="Basic and acidic residues" evidence="17">
    <location>
        <begin position="269"/>
        <end position="278"/>
    </location>
</feature>
<evidence type="ECO:0000256" key="5">
    <source>
        <dbReference type="ARBA" id="ARBA00010185"/>
    </source>
</evidence>
<feature type="compositionally biased region" description="Low complexity" evidence="17">
    <location>
        <begin position="79"/>
        <end position="89"/>
    </location>
</feature>
<evidence type="ECO:0000256" key="16">
    <source>
        <dbReference type="RuleBase" id="RU003938"/>
    </source>
</evidence>
<evidence type="ECO:0000256" key="1">
    <source>
        <dbReference type="ARBA" id="ARBA00001698"/>
    </source>
</evidence>
<name>A0A0F7SGJ0_PHARH</name>
<evidence type="ECO:0000256" key="8">
    <source>
        <dbReference type="ARBA" id="ARBA00022679"/>
    </source>
</evidence>
<protein>
    <recommendedName>
        <fullName evidence="6 16">Phosphatidate cytidylyltransferase</fullName>
        <ecNumber evidence="6 16">2.7.7.41</ecNumber>
    </recommendedName>
</protein>
<reference evidence="19" key="1">
    <citation type="submission" date="2014-08" db="EMBL/GenBank/DDBJ databases">
        <authorList>
            <person name="Sharma Rahul"/>
            <person name="Thines Marco"/>
        </authorList>
    </citation>
    <scope>NUCLEOTIDE SEQUENCE</scope>
</reference>
<keyword evidence="7" id="KW-0444">Lipid biosynthesis</keyword>
<keyword evidence="13 18" id="KW-0472">Membrane</keyword>
<evidence type="ECO:0000256" key="15">
    <source>
        <dbReference type="ARBA" id="ARBA00023264"/>
    </source>
</evidence>
<dbReference type="EC" id="2.7.7.41" evidence="6 16"/>
<evidence type="ECO:0000256" key="10">
    <source>
        <dbReference type="ARBA" id="ARBA00022695"/>
    </source>
</evidence>
<comment type="pathway">
    <text evidence="3 16">Phospholipid metabolism; CDP-diacylglycerol biosynthesis; CDP-diacylglycerol from sn-glycerol 3-phosphate: step 3/3.</text>
</comment>
<dbReference type="InterPro" id="IPR016720">
    <property type="entry name" value="PC_Trfase_euk"/>
</dbReference>
<feature type="transmembrane region" description="Helical" evidence="18">
    <location>
        <begin position="566"/>
        <end position="588"/>
    </location>
</feature>
<feature type="transmembrane region" description="Helical" evidence="18">
    <location>
        <begin position="393"/>
        <end position="410"/>
    </location>
</feature>
<keyword evidence="9 16" id="KW-0812">Transmembrane</keyword>
<evidence type="ECO:0000256" key="18">
    <source>
        <dbReference type="SAM" id="Phobius"/>
    </source>
</evidence>
<comment type="pathway">
    <text evidence="4">Lipid metabolism.</text>
</comment>
<feature type="compositionally biased region" description="Acidic residues" evidence="17">
    <location>
        <begin position="36"/>
        <end position="47"/>
    </location>
</feature>
<dbReference type="AlphaFoldDB" id="A0A0F7SGJ0"/>
<evidence type="ECO:0000256" key="11">
    <source>
        <dbReference type="ARBA" id="ARBA00022989"/>
    </source>
</evidence>
<evidence type="ECO:0000256" key="4">
    <source>
        <dbReference type="ARBA" id="ARBA00005189"/>
    </source>
</evidence>
<feature type="compositionally biased region" description="Basic and acidic residues" evidence="17">
    <location>
        <begin position="164"/>
        <end position="185"/>
    </location>
</feature>
<feature type="compositionally biased region" description="Polar residues" evidence="17">
    <location>
        <begin position="1"/>
        <end position="15"/>
    </location>
</feature>
<feature type="transmembrane region" description="Helical" evidence="18">
    <location>
        <begin position="487"/>
        <end position="507"/>
    </location>
</feature>
<comment type="catalytic activity">
    <reaction evidence="1 16">
        <text>a 1,2-diacyl-sn-glycero-3-phosphate + CTP + H(+) = a CDP-1,2-diacyl-sn-glycerol + diphosphate</text>
        <dbReference type="Rhea" id="RHEA:16229"/>
        <dbReference type="ChEBI" id="CHEBI:15378"/>
        <dbReference type="ChEBI" id="CHEBI:33019"/>
        <dbReference type="ChEBI" id="CHEBI:37563"/>
        <dbReference type="ChEBI" id="CHEBI:58332"/>
        <dbReference type="ChEBI" id="CHEBI:58608"/>
        <dbReference type="EC" id="2.7.7.41"/>
    </reaction>
</comment>
<evidence type="ECO:0000256" key="12">
    <source>
        <dbReference type="ARBA" id="ARBA00023098"/>
    </source>
</evidence>
<dbReference type="Pfam" id="PF01148">
    <property type="entry name" value="CTP_transf_1"/>
    <property type="match status" value="1"/>
</dbReference>
<evidence type="ECO:0000256" key="17">
    <source>
        <dbReference type="SAM" id="MobiDB-lite"/>
    </source>
</evidence>
<evidence type="ECO:0000256" key="6">
    <source>
        <dbReference type="ARBA" id="ARBA00012487"/>
    </source>
</evidence>
<evidence type="ECO:0000256" key="3">
    <source>
        <dbReference type="ARBA" id="ARBA00005119"/>
    </source>
</evidence>
<comment type="similarity">
    <text evidence="5 16">Belongs to the CDS family.</text>
</comment>
<evidence type="ECO:0000256" key="7">
    <source>
        <dbReference type="ARBA" id="ARBA00022516"/>
    </source>
</evidence>
<proteinExistence type="inferred from homology"/>
<dbReference type="PROSITE" id="PS01315">
    <property type="entry name" value="CDS"/>
    <property type="match status" value="1"/>
</dbReference>
<dbReference type="GO" id="GO:0005789">
    <property type="term" value="C:endoplasmic reticulum membrane"/>
    <property type="evidence" value="ECO:0007669"/>
    <property type="project" value="TreeGrafter"/>
</dbReference>
<dbReference type="PANTHER" id="PTHR13773:SF8">
    <property type="entry name" value="PHOSPHATIDATE CYTIDYLYLTRANSFERASE, PHOTORECEPTOR-SPECIFIC"/>
    <property type="match status" value="1"/>
</dbReference>
<feature type="transmembrane region" description="Helical" evidence="18">
    <location>
        <begin position="419"/>
        <end position="440"/>
    </location>
</feature>
<keyword evidence="10 16" id="KW-0548">Nucleotidyltransferase</keyword>
<dbReference type="PANTHER" id="PTHR13773">
    <property type="entry name" value="PHOSPHATIDATE CYTIDYLYLTRANSFERASE"/>
    <property type="match status" value="1"/>
</dbReference>
<keyword evidence="8 16" id="KW-0808">Transferase</keyword>
<keyword evidence="14" id="KW-0594">Phospholipid biosynthesis</keyword>
<sequence>MAATSKRANAQQQKSFIGKPSVSHGSMYDALKIEGYDSDEEEEEEDDNAKVVVSQITEAPPAPLSKSARKRLSRQNLKQSSSSASSSTPSTPPIQPEESSQKPSSINIPKNNHLDAPVPALAASTPEVEALQEMGVQNDGTGPSAGGRGNPSKESPSTLSLGEILHEPAVMDKAASVKEKVKAEVQNRLPSSLKPSLSKEEAADAASRSAAKGFHPTNLPASLPTLKPAGPTTPQKRHQPSDFVSSELKEKKSVRFESSVVGQGESAEDAEKRIESEKARKKKIRDAGVRTGSTLAMIAGFFGFLFMGHPYMIVLVEICSTLVYKEVTALFGLSDSGSKKPGQEGGDKWSKTLNWYFFAVANYFFYGESIIYYFKHIVFVDSLFAVFARNHRFVSFMLYVIGFVGFVANLQKPYLNQQFALFCWVHMSLLVIVVSSHFIVNNIVEGMIWFFLPATLVICNDIWAYICGMTFGKTPLIKLSPKKTVEGFVGAFVCTVIFAVFWSTFLMRFDYMICPAKDLGSSAFSGMTCDPNPVFLWRKATLPVELDGWLRDHLGFSFPTISYVPFQIHAVVMACFASLFAPFGGFFASGFKRAFNIKDFGHSIPGHGGMTDRMDCQFLMGMFSYVYYSSLIRVNTATPASILQTVASMSVEQQVEVVRTLGAYLQSKGIRY</sequence>
<accession>A0A0F7SGJ0</accession>
<keyword evidence="15" id="KW-1208">Phospholipid metabolism</keyword>